<reference evidence="2 3" key="1">
    <citation type="submission" date="2024-11" db="EMBL/GenBank/DDBJ databases">
        <title>A near-complete genome assembly of Cinchona calisaya.</title>
        <authorList>
            <person name="Lian D.C."/>
            <person name="Zhao X.W."/>
            <person name="Wei L."/>
        </authorList>
    </citation>
    <scope>NUCLEOTIDE SEQUENCE [LARGE SCALE GENOMIC DNA]</scope>
    <source>
        <tissue evidence="2">Nenye</tissue>
    </source>
</reference>
<name>A0ABD2Y2V3_9GENT</name>
<dbReference type="PANTHER" id="PTHR33333:SF32">
    <property type="entry name" value="PSAD1"/>
    <property type="match status" value="1"/>
</dbReference>
<evidence type="ECO:0000256" key="1">
    <source>
        <dbReference type="SAM" id="MobiDB-lite"/>
    </source>
</evidence>
<dbReference type="PANTHER" id="PTHR33333">
    <property type="entry name" value="ERYTHROCYTE MEMBRANE PROTEIN 1-LIKE"/>
    <property type="match status" value="1"/>
</dbReference>
<protein>
    <submittedName>
        <fullName evidence="2">Uncharacterized protein</fullName>
    </submittedName>
</protein>
<gene>
    <name evidence="2" type="ORF">ACH5RR_036272</name>
</gene>
<accession>A0ABD2Y2V3</accession>
<dbReference type="EMBL" id="JBJUIK010000015">
    <property type="protein sequence ID" value="KAL3501823.1"/>
    <property type="molecule type" value="Genomic_DNA"/>
</dbReference>
<feature type="compositionally biased region" description="Gly residues" evidence="1">
    <location>
        <begin position="12"/>
        <end position="36"/>
    </location>
</feature>
<evidence type="ECO:0000313" key="3">
    <source>
        <dbReference type="Proteomes" id="UP001630127"/>
    </source>
</evidence>
<sequence length="76" mass="7533">MDRKDCSKGPAGAAGGAGGNACGDVTGKGGNAGGGRNDIMKAPGGDGAYISRPGFENNTKGYFDALHAKEKASNTW</sequence>
<feature type="region of interest" description="Disordered" evidence="1">
    <location>
        <begin position="1"/>
        <end position="40"/>
    </location>
</feature>
<comment type="caution">
    <text evidence="2">The sequence shown here is derived from an EMBL/GenBank/DDBJ whole genome shotgun (WGS) entry which is preliminary data.</text>
</comment>
<proteinExistence type="predicted"/>
<organism evidence="2 3">
    <name type="scientific">Cinchona calisaya</name>
    <dbReference type="NCBI Taxonomy" id="153742"/>
    <lineage>
        <taxon>Eukaryota</taxon>
        <taxon>Viridiplantae</taxon>
        <taxon>Streptophyta</taxon>
        <taxon>Embryophyta</taxon>
        <taxon>Tracheophyta</taxon>
        <taxon>Spermatophyta</taxon>
        <taxon>Magnoliopsida</taxon>
        <taxon>eudicotyledons</taxon>
        <taxon>Gunneridae</taxon>
        <taxon>Pentapetalae</taxon>
        <taxon>asterids</taxon>
        <taxon>lamiids</taxon>
        <taxon>Gentianales</taxon>
        <taxon>Rubiaceae</taxon>
        <taxon>Cinchonoideae</taxon>
        <taxon>Cinchoneae</taxon>
        <taxon>Cinchona</taxon>
    </lineage>
</organism>
<dbReference type="AlphaFoldDB" id="A0ABD2Y2V3"/>
<keyword evidence="3" id="KW-1185">Reference proteome</keyword>
<evidence type="ECO:0000313" key="2">
    <source>
        <dbReference type="EMBL" id="KAL3501823.1"/>
    </source>
</evidence>
<dbReference type="Proteomes" id="UP001630127">
    <property type="component" value="Unassembled WGS sequence"/>
</dbReference>
<dbReference type="InterPro" id="IPR039926">
    <property type="entry name" value="Egg_app_1"/>
</dbReference>